<protein>
    <submittedName>
        <fullName evidence="1">Uncharacterized protein</fullName>
    </submittedName>
</protein>
<keyword evidence="2" id="KW-1185">Reference proteome</keyword>
<dbReference type="Proteomes" id="UP001345963">
    <property type="component" value="Unassembled WGS sequence"/>
</dbReference>
<gene>
    <name evidence="1" type="ORF">ATANTOWER_020449</name>
</gene>
<proteinExistence type="predicted"/>
<evidence type="ECO:0000313" key="1">
    <source>
        <dbReference type="EMBL" id="MED6256134.1"/>
    </source>
</evidence>
<organism evidence="1 2">
    <name type="scientific">Ataeniobius toweri</name>
    <dbReference type="NCBI Taxonomy" id="208326"/>
    <lineage>
        <taxon>Eukaryota</taxon>
        <taxon>Metazoa</taxon>
        <taxon>Chordata</taxon>
        <taxon>Craniata</taxon>
        <taxon>Vertebrata</taxon>
        <taxon>Euteleostomi</taxon>
        <taxon>Actinopterygii</taxon>
        <taxon>Neopterygii</taxon>
        <taxon>Teleostei</taxon>
        <taxon>Neoteleostei</taxon>
        <taxon>Acanthomorphata</taxon>
        <taxon>Ovalentaria</taxon>
        <taxon>Atherinomorphae</taxon>
        <taxon>Cyprinodontiformes</taxon>
        <taxon>Goodeidae</taxon>
        <taxon>Ataeniobius</taxon>
    </lineage>
</organism>
<name>A0ABU7C3G6_9TELE</name>
<accession>A0ABU7C3G6</accession>
<reference evidence="1 2" key="1">
    <citation type="submission" date="2021-07" db="EMBL/GenBank/DDBJ databases">
        <authorList>
            <person name="Palmer J.M."/>
        </authorList>
    </citation>
    <scope>NUCLEOTIDE SEQUENCE [LARGE SCALE GENOMIC DNA]</scope>
    <source>
        <strain evidence="1 2">AT_MEX2019</strain>
        <tissue evidence="1">Muscle</tissue>
    </source>
</reference>
<dbReference type="EMBL" id="JAHUTI010073179">
    <property type="protein sequence ID" value="MED6256134.1"/>
    <property type="molecule type" value="Genomic_DNA"/>
</dbReference>
<evidence type="ECO:0000313" key="2">
    <source>
        <dbReference type="Proteomes" id="UP001345963"/>
    </source>
</evidence>
<comment type="caution">
    <text evidence="1">The sequence shown here is derived from an EMBL/GenBank/DDBJ whole genome shotgun (WGS) entry which is preliminary data.</text>
</comment>
<sequence>MVLQIFLSPFKKKQVKTVKYSVNAKDSHKSTLQFAANLNSKHGKSSPGQTKFKCNLLVYMQITMCEGKPTQHPEHNIPIVRHNVAPYICSENEMFCKSFSL</sequence>